<feature type="region of interest" description="Disordered" evidence="2">
    <location>
        <begin position="651"/>
        <end position="672"/>
    </location>
</feature>
<feature type="compositionally biased region" description="Acidic residues" evidence="2">
    <location>
        <begin position="288"/>
        <end position="340"/>
    </location>
</feature>
<keyword evidence="4" id="KW-1185">Reference proteome</keyword>
<feature type="region of interest" description="Disordered" evidence="2">
    <location>
        <begin position="715"/>
        <end position="793"/>
    </location>
</feature>
<feature type="compositionally biased region" description="Acidic residues" evidence="2">
    <location>
        <begin position="424"/>
        <end position="433"/>
    </location>
</feature>
<feature type="region of interest" description="Disordered" evidence="2">
    <location>
        <begin position="553"/>
        <end position="588"/>
    </location>
</feature>
<feature type="region of interest" description="Disordered" evidence="2">
    <location>
        <begin position="194"/>
        <end position="371"/>
    </location>
</feature>
<sequence>MSKSDDNTNELESYGVWVKNSTGGSENTETPADTSDELNLDDVGLDLPDFDDSDFSDMFKDEPEGVDSNPLDDFGSEDDTTLSTDELANITDGFEVEQVDAPAETDDLDLGDFDIPETTEEVSEEVTDAAEDAGEEVSFDTEFTDSTDDLTFDTEITETEETAETSDDDLNFDLGESEVTTEDVSFDIDDSLAVDESEAVPEEVNFETDDTTSETEEEVSFGDDEEISLDDFMDGGFSDESVAAGNNGYEPGAEPAAVSSNTEELSLDDFMDGDSFESAPAEVKEAEPIVDEAPLDMDISFDDSADTVETEDNVSLDIIDDDIDDETDDSEEVETEEVSLDDFGSSFTAEETTTPSVSSSSENISTEDIDLSDFGIDADAEETPIVQDVEESKNKDKIVDYDLSVGDENTATAPVVNEIKSDTTEEAEEIAEPVEEKPAENANTTSVDNSLLQQIVSELSSLKDEMNKLKSNLAEIKTQENTVNPAAVVAAGAAGIAAGAAVAALSNDDVNPETAEEDKGGFFSEDDGDDTIALSFDELDNIMNTAEFGDTVEAVTESEEEAPAEETVVEEPAIEEPVVDDTISEEPVIEETSVDIDTDSVEAAETEESFDIEEVPVEADDTVIEESIISSEVEPTEITDSVDSEIENAISDETDTSLDDITFDDNQTDDFDFSDEKLEEPKIDEFIPDGNDELYENEELPDEISIPKEDDLLVESTSSDFMDSVKETTEEDETATEFIAEESIEEDTLDLPSELPSELPDTIEEPVEEETVSEEITEEPVIEEESVIDDEPVIEEEAAVEETIAEEPVIDEPVIEETVETPIEEAVDETEVIDDDIPTVDKLLSDEPVEEEVSSVPSFAEVDNLDNNLSESNLAYLDKQNADGVSDSIANTDLKQDIKSVLLYMDQLLENLPEEKIVEFAKSDEFVTYKKLFNELGLS</sequence>
<feature type="region of interest" description="Disordered" evidence="2">
    <location>
        <begin position="509"/>
        <end position="529"/>
    </location>
</feature>
<gene>
    <name evidence="3" type="ORF">SAMN04487977_11114</name>
</gene>
<feature type="compositionally biased region" description="Acidic residues" evidence="2">
    <location>
        <begin position="729"/>
        <end position="749"/>
    </location>
</feature>
<reference evidence="3 4" key="1">
    <citation type="submission" date="2016-10" db="EMBL/GenBank/DDBJ databases">
        <authorList>
            <person name="de Groot N.N."/>
        </authorList>
    </citation>
    <scope>NUCLEOTIDE SEQUENCE [LARGE SCALE GENOMIC DNA]</scope>
    <source>
        <strain evidence="3 4">B25</strain>
    </source>
</reference>
<feature type="coiled-coil region" evidence="1">
    <location>
        <begin position="452"/>
        <end position="479"/>
    </location>
</feature>
<evidence type="ECO:0000313" key="4">
    <source>
        <dbReference type="Proteomes" id="UP000182360"/>
    </source>
</evidence>
<dbReference type="Proteomes" id="UP000182360">
    <property type="component" value="Unassembled WGS sequence"/>
</dbReference>
<feature type="region of interest" description="Disordered" evidence="2">
    <location>
        <begin position="1"/>
        <end position="149"/>
    </location>
</feature>
<feature type="compositionally biased region" description="Acidic residues" evidence="2">
    <location>
        <begin position="194"/>
        <end position="233"/>
    </location>
</feature>
<feature type="compositionally biased region" description="Acidic residues" evidence="2">
    <location>
        <begin position="94"/>
        <end position="149"/>
    </location>
</feature>
<protein>
    <submittedName>
        <fullName evidence="3">Uncharacterized protein</fullName>
    </submittedName>
</protein>
<dbReference type="OrthoDB" id="346175at2"/>
<feature type="compositionally biased region" description="Acidic residues" evidence="2">
    <location>
        <begin position="265"/>
        <end position="275"/>
    </location>
</feature>
<proteinExistence type="predicted"/>
<feature type="compositionally biased region" description="Acidic residues" evidence="2">
    <location>
        <begin position="556"/>
        <end position="588"/>
    </location>
</feature>
<feature type="region of interest" description="Disordered" evidence="2">
    <location>
        <begin position="409"/>
        <end position="448"/>
    </location>
</feature>
<evidence type="ECO:0000256" key="1">
    <source>
        <dbReference type="SAM" id="Coils"/>
    </source>
</evidence>
<feature type="compositionally biased region" description="Acidic residues" evidence="2">
    <location>
        <begin position="761"/>
        <end position="793"/>
    </location>
</feature>
<feature type="compositionally biased region" description="Acidic residues" evidence="2">
    <location>
        <begin position="34"/>
        <end position="55"/>
    </location>
</feature>
<feature type="compositionally biased region" description="Low complexity" evidence="2">
    <location>
        <begin position="750"/>
        <end position="760"/>
    </location>
</feature>
<accession>A0A1H9J047</accession>
<feature type="compositionally biased region" description="Polar residues" evidence="2">
    <location>
        <begin position="19"/>
        <end position="33"/>
    </location>
</feature>
<organism evidence="3 4">
    <name type="scientific">Treponema bryantii</name>
    <dbReference type="NCBI Taxonomy" id="163"/>
    <lineage>
        <taxon>Bacteria</taxon>
        <taxon>Pseudomonadati</taxon>
        <taxon>Spirochaetota</taxon>
        <taxon>Spirochaetia</taxon>
        <taxon>Spirochaetales</taxon>
        <taxon>Treponemataceae</taxon>
        <taxon>Treponema</taxon>
    </lineage>
</organism>
<keyword evidence="1" id="KW-0175">Coiled coil</keyword>
<dbReference type="EMBL" id="FOFU01000011">
    <property type="protein sequence ID" value="SEQ80107.1"/>
    <property type="molecule type" value="Genomic_DNA"/>
</dbReference>
<evidence type="ECO:0000256" key="2">
    <source>
        <dbReference type="SAM" id="MobiDB-lite"/>
    </source>
</evidence>
<dbReference type="AlphaFoldDB" id="A0A1H9J047"/>
<feature type="compositionally biased region" description="Low complexity" evidence="2">
    <location>
        <begin position="348"/>
        <end position="364"/>
    </location>
</feature>
<name>A0A1H9J047_9SPIR</name>
<evidence type="ECO:0000313" key="3">
    <source>
        <dbReference type="EMBL" id="SEQ80107.1"/>
    </source>
</evidence>
<dbReference type="RefSeq" id="WP_074645184.1">
    <property type="nucleotide sequence ID" value="NZ_FOFU01000011.1"/>
</dbReference>